<sequence length="251" mass="27166">MSTLNYLITGTSRGIGFELVKQLTEASNVDHIIAACRNPSEAKTLNELAQKHSNIVLVKLDVTDDESIASAVKDVEKIVGNKGLQVLINNAGIASPEGTKFLNVPRNILTSIFDTNFNGPVLVLGAFKELLKKSATEKTPTTVLNISSGLGSTDVIAKYFNLIGPDFLNLPYAASKSALNHFTKVSSLLLKADHIAIYAMCPGWVRTDMGSDRAELSPEESITAILDTLTNKLHFGRTGDYIDRNGDIILY</sequence>
<evidence type="ECO:0000313" key="2">
    <source>
        <dbReference type="WBParaSite" id="RSKR_0000490400.1"/>
    </source>
</evidence>
<reference evidence="2" key="1">
    <citation type="submission" date="2016-11" db="UniProtKB">
        <authorList>
            <consortium name="WormBaseParasite"/>
        </authorList>
    </citation>
    <scope>IDENTIFICATION</scope>
    <source>
        <strain evidence="2">KR3021</strain>
    </source>
</reference>
<organism evidence="1 2">
    <name type="scientific">Rhabditophanes sp. KR3021</name>
    <dbReference type="NCBI Taxonomy" id="114890"/>
    <lineage>
        <taxon>Eukaryota</taxon>
        <taxon>Metazoa</taxon>
        <taxon>Ecdysozoa</taxon>
        <taxon>Nematoda</taxon>
        <taxon>Chromadorea</taxon>
        <taxon>Rhabditida</taxon>
        <taxon>Tylenchina</taxon>
        <taxon>Panagrolaimomorpha</taxon>
        <taxon>Strongyloidoidea</taxon>
        <taxon>Alloionematidae</taxon>
        <taxon>Rhabditophanes</taxon>
    </lineage>
</organism>
<accession>A0AC35TV10</accession>
<protein>
    <submittedName>
        <fullName evidence="2">NAD(P)-binding protein</fullName>
    </submittedName>
</protein>
<dbReference type="WBParaSite" id="RSKR_0000490400.1">
    <property type="protein sequence ID" value="RSKR_0000490400.1"/>
    <property type="gene ID" value="RSKR_0000490400"/>
</dbReference>
<name>A0AC35TV10_9BILA</name>
<proteinExistence type="predicted"/>
<dbReference type="Proteomes" id="UP000095286">
    <property type="component" value="Unplaced"/>
</dbReference>
<evidence type="ECO:0000313" key="1">
    <source>
        <dbReference type="Proteomes" id="UP000095286"/>
    </source>
</evidence>